<name>H2XYZ0_CIOIN</name>
<dbReference type="STRING" id="7719.ENSCINP00000034874"/>
<proteinExistence type="predicted"/>
<dbReference type="PROSITE" id="PS50023">
    <property type="entry name" value="LIM_DOMAIN_2"/>
    <property type="match status" value="1"/>
</dbReference>
<dbReference type="InterPro" id="IPR001781">
    <property type="entry name" value="Znf_LIM"/>
</dbReference>
<evidence type="ECO:0000256" key="2">
    <source>
        <dbReference type="ARBA" id="ARBA00022723"/>
    </source>
</evidence>
<dbReference type="FunFam" id="1.10.10.60:FF:000075">
    <property type="entry name" value="LIM/homeobox protein Lhx1"/>
    <property type="match status" value="1"/>
</dbReference>
<dbReference type="InterPro" id="IPR050453">
    <property type="entry name" value="LIM_Homeobox_TF"/>
</dbReference>
<feature type="domain" description="Homeobox" evidence="14">
    <location>
        <begin position="213"/>
        <end position="273"/>
    </location>
</feature>
<dbReference type="InterPro" id="IPR001356">
    <property type="entry name" value="HD"/>
</dbReference>
<keyword evidence="2 10" id="KW-0479">Metal-binding</keyword>
<dbReference type="PROSITE" id="PS00027">
    <property type="entry name" value="HOMEOBOX_1"/>
    <property type="match status" value="1"/>
</dbReference>
<dbReference type="Proteomes" id="UP000008144">
    <property type="component" value="Unassembled WGS sequence"/>
</dbReference>
<dbReference type="PANTHER" id="PTHR24208">
    <property type="entry name" value="LIM/HOMEOBOX PROTEIN LHX"/>
    <property type="match status" value="1"/>
</dbReference>
<dbReference type="OMA" id="SCIVCEV"/>
<dbReference type="Ensembl" id="ENSCINT00000033175.1">
    <property type="protein sequence ID" value="ENSCINP00000034874.1"/>
    <property type="gene ID" value="ENSCING00000019733.1"/>
</dbReference>
<dbReference type="Gene3D" id="2.10.110.10">
    <property type="entry name" value="Cysteine Rich Protein"/>
    <property type="match status" value="2"/>
</dbReference>
<dbReference type="GeneTree" id="ENSGT00940000166328"/>
<feature type="compositionally biased region" description="Polar residues" evidence="12">
    <location>
        <begin position="184"/>
        <end position="202"/>
    </location>
</feature>
<keyword evidence="8 9" id="KW-0539">Nucleus</keyword>
<evidence type="ECO:0000256" key="6">
    <source>
        <dbReference type="ARBA" id="ARBA00023125"/>
    </source>
</evidence>
<keyword evidence="5 10" id="KW-0440">LIM domain</keyword>
<dbReference type="Gene3D" id="1.10.10.60">
    <property type="entry name" value="Homeodomain-like"/>
    <property type="match status" value="1"/>
</dbReference>
<evidence type="ECO:0000256" key="10">
    <source>
        <dbReference type="PROSITE-ProRule" id="PRU00125"/>
    </source>
</evidence>
<dbReference type="InterPro" id="IPR009057">
    <property type="entry name" value="Homeodomain-like_sf"/>
</dbReference>
<reference evidence="15" key="2">
    <citation type="submission" date="2025-08" db="UniProtKB">
        <authorList>
            <consortium name="Ensembl"/>
        </authorList>
    </citation>
    <scope>IDENTIFICATION</scope>
</reference>
<evidence type="ECO:0000256" key="8">
    <source>
        <dbReference type="ARBA" id="ARBA00023242"/>
    </source>
</evidence>
<evidence type="ECO:0000259" key="13">
    <source>
        <dbReference type="PROSITE" id="PS50023"/>
    </source>
</evidence>
<evidence type="ECO:0000256" key="7">
    <source>
        <dbReference type="ARBA" id="ARBA00023155"/>
    </source>
</evidence>
<dbReference type="GO" id="GO:0000977">
    <property type="term" value="F:RNA polymerase II transcription regulatory region sequence-specific DNA binding"/>
    <property type="evidence" value="ECO:0000318"/>
    <property type="project" value="GO_Central"/>
</dbReference>
<keyword evidence="4 10" id="KW-0862">Zinc</keyword>
<evidence type="ECO:0000259" key="14">
    <source>
        <dbReference type="PROSITE" id="PS50071"/>
    </source>
</evidence>
<protein>
    <recommendedName>
        <fullName evidence="17">Transcription factor protein</fullName>
    </recommendedName>
</protein>
<dbReference type="GO" id="GO:0046872">
    <property type="term" value="F:metal ion binding"/>
    <property type="evidence" value="ECO:0007669"/>
    <property type="project" value="UniProtKB-KW"/>
</dbReference>
<evidence type="ECO:0000313" key="15">
    <source>
        <dbReference type="Ensembl" id="ENSCINP00000034874.1"/>
    </source>
</evidence>
<dbReference type="PROSITE" id="PS50071">
    <property type="entry name" value="HOMEOBOX_2"/>
    <property type="match status" value="1"/>
</dbReference>
<keyword evidence="6 9" id="KW-0238">DNA-binding</keyword>
<dbReference type="InterPro" id="IPR017970">
    <property type="entry name" value="Homeobox_CS"/>
</dbReference>
<dbReference type="Pfam" id="PF00046">
    <property type="entry name" value="Homeodomain"/>
    <property type="match status" value="1"/>
</dbReference>
<dbReference type="SMART" id="SM00389">
    <property type="entry name" value="HOX"/>
    <property type="match status" value="1"/>
</dbReference>
<dbReference type="PANTHER" id="PTHR24208:SF105">
    <property type="entry name" value="DLIM1"/>
    <property type="match status" value="1"/>
</dbReference>
<evidence type="ECO:0000256" key="9">
    <source>
        <dbReference type="PROSITE-ProRule" id="PRU00108"/>
    </source>
</evidence>
<dbReference type="Pfam" id="PF00412">
    <property type="entry name" value="LIM"/>
    <property type="match status" value="2"/>
</dbReference>
<keyword evidence="3" id="KW-0677">Repeat</keyword>
<dbReference type="SUPFAM" id="SSF46689">
    <property type="entry name" value="Homeodomain-like"/>
    <property type="match status" value="1"/>
</dbReference>
<dbReference type="GO" id="GO:0006357">
    <property type="term" value="P:regulation of transcription by RNA polymerase II"/>
    <property type="evidence" value="ECO:0000318"/>
    <property type="project" value="GO_Central"/>
</dbReference>
<dbReference type="SMART" id="SM00132">
    <property type="entry name" value="LIM"/>
    <property type="match status" value="2"/>
</dbReference>
<dbReference type="GO" id="GO:0030182">
    <property type="term" value="P:neuron differentiation"/>
    <property type="evidence" value="ECO:0000318"/>
    <property type="project" value="GO_Central"/>
</dbReference>
<feature type="domain" description="LIM zinc-binding" evidence="13">
    <location>
        <begin position="4"/>
        <end position="63"/>
    </location>
</feature>
<dbReference type="GO" id="GO:0005634">
    <property type="term" value="C:nucleus"/>
    <property type="evidence" value="ECO:0000318"/>
    <property type="project" value="GO_Central"/>
</dbReference>
<evidence type="ECO:0000256" key="11">
    <source>
        <dbReference type="RuleBase" id="RU000682"/>
    </source>
</evidence>
<accession>A0A1W3JGU8</accession>
<keyword evidence="7 9" id="KW-0371">Homeobox</keyword>
<dbReference type="CDD" id="cd00086">
    <property type="entry name" value="homeodomain"/>
    <property type="match status" value="1"/>
</dbReference>
<dbReference type="InParanoid" id="H2XYZ0"/>
<evidence type="ECO:0000256" key="5">
    <source>
        <dbReference type="ARBA" id="ARBA00023038"/>
    </source>
</evidence>
<dbReference type="GO" id="GO:0000981">
    <property type="term" value="F:DNA-binding transcription factor activity, RNA polymerase II-specific"/>
    <property type="evidence" value="ECO:0000318"/>
    <property type="project" value="GO_Central"/>
</dbReference>
<keyword evidence="16" id="KW-1185">Reference proteome</keyword>
<evidence type="ECO:0000256" key="1">
    <source>
        <dbReference type="ARBA" id="ARBA00004123"/>
    </source>
</evidence>
<dbReference type="PROSITE" id="PS00478">
    <property type="entry name" value="LIM_DOMAIN_1"/>
    <property type="match status" value="2"/>
</dbReference>
<evidence type="ECO:0000256" key="12">
    <source>
        <dbReference type="SAM" id="MobiDB-lite"/>
    </source>
</evidence>
<evidence type="ECO:0008006" key="17">
    <source>
        <dbReference type="Google" id="ProtNLM"/>
    </source>
</evidence>
<dbReference type="HOGENOM" id="CLU_027802_2_1_1"/>
<evidence type="ECO:0000256" key="3">
    <source>
        <dbReference type="ARBA" id="ARBA00022737"/>
    </source>
</evidence>
<reference evidence="15" key="3">
    <citation type="submission" date="2025-09" db="UniProtKB">
        <authorList>
            <consortium name="Ensembl"/>
        </authorList>
    </citation>
    <scope>IDENTIFICATION</scope>
</reference>
<reference evidence="16" key="1">
    <citation type="journal article" date="2002" name="Science">
        <title>The draft genome of Ciona intestinalis: insights into chordate and vertebrate origins.</title>
        <authorList>
            <person name="Dehal P."/>
            <person name="Satou Y."/>
            <person name="Campbell R.K."/>
            <person name="Chapman J."/>
            <person name="Degnan B."/>
            <person name="De Tomaso A."/>
            <person name="Davidson B."/>
            <person name="Di Gregorio A."/>
            <person name="Gelpke M."/>
            <person name="Goodstein D.M."/>
            <person name="Harafuji N."/>
            <person name="Hastings K.E."/>
            <person name="Ho I."/>
            <person name="Hotta K."/>
            <person name="Huang W."/>
            <person name="Kawashima T."/>
            <person name="Lemaire P."/>
            <person name="Martinez D."/>
            <person name="Meinertzhagen I.A."/>
            <person name="Necula S."/>
            <person name="Nonaka M."/>
            <person name="Putnam N."/>
            <person name="Rash S."/>
            <person name="Saiga H."/>
            <person name="Satake M."/>
            <person name="Terry A."/>
            <person name="Yamada L."/>
            <person name="Wang H.G."/>
            <person name="Awazu S."/>
            <person name="Azumi K."/>
            <person name="Boore J."/>
            <person name="Branno M."/>
            <person name="Chin-Bow S."/>
            <person name="DeSantis R."/>
            <person name="Doyle S."/>
            <person name="Francino P."/>
            <person name="Keys D.N."/>
            <person name="Haga S."/>
            <person name="Hayashi H."/>
            <person name="Hino K."/>
            <person name="Imai K.S."/>
            <person name="Inaba K."/>
            <person name="Kano S."/>
            <person name="Kobayashi K."/>
            <person name="Kobayashi M."/>
            <person name="Lee B.I."/>
            <person name="Makabe K.W."/>
            <person name="Manohar C."/>
            <person name="Matassi G."/>
            <person name="Medina M."/>
            <person name="Mochizuki Y."/>
            <person name="Mount S."/>
            <person name="Morishita T."/>
            <person name="Miura S."/>
            <person name="Nakayama A."/>
            <person name="Nishizaka S."/>
            <person name="Nomoto H."/>
            <person name="Ohta F."/>
            <person name="Oishi K."/>
            <person name="Rigoutsos I."/>
            <person name="Sano M."/>
            <person name="Sasaki A."/>
            <person name="Sasakura Y."/>
            <person name="Shoguchi E."/>
            <person name="Shin-i T."/>
            <person name="Spagnuolo A."/>
            <person name="Stainier D."/>
            <person name="Suzuki M.M."/>
            <person name="Tassy O."/>
            <person name="Takatori N."/>
            <person name="Tokuoka M."/>
            <person name="Yagi K."/>
            <person name="Yoshizaki F."/>
            <person name="Wada S."/>
            <person name="Zhang C."/>
            <person name="Hyatt P.D."/>
            <person name="Larimer F."/>
            <person name="Detter C."/>
            <person name="Doggett N."/>
            <person name="Glavina T."/>
            <person name="Hawkins T."/>
            <person name="Richardson P."/>
            <person name="Lucas S."/>
            <person name="Kohara Y."/>
            <person name="Levine M."/>
            <person name="Satoh N."/>
            <person name="Rokhsar D.S."/>
        </authorList>
    </citation>
    <scope>NUCLEOTIDE SEQUENCE [LARGE SCALE GENOMIC DNA]</scope>
</reference>
<sequence length="387" mass="43770">MEGPLCSRCNHVISNKFVFQVDGKFWHGDCVVCSDCECPLSNRCYVRNEELFCSDDFCRRFGKKCGGCGGALYPNDLVHKVGQINSVFHVRCFVCYVCNNNLEPGKPFQANERGLLYSEEEVWGESNAHVISDVTGVASEVKMTKQLIDEGEAKPGVWENEGGEVSKLAGFENRHPGQDDEDSLMSQQTKDSSASTAIDTSPPQQGCIAIAATKRRGPRTTIKAKQLETLKNAFLSTPKPTRHIREKLAQDTGLSMRVIQVWFQNRRSKERRIKQLNTMVARRQYFDHVPNIDVTNEQRFYADPHYYPQQQPNYYPTAANFNDSRISPTESETWIHRIDDNHHVYDDIMYDDVTQSQNGGFPGFAPRTAEGAICEQSGKSIVYWNAA</sequence>
<dbReference type="FunFam" id="2.10.110.10:FF:000224">
    <property type="entry name" value="transcription factor protein"/>
    <property type="match status" value="1"/>
</dbReference>
<organism evidence="15 16">
    <name type="scientific">Ciona intestinalis</name>
    <name type="common">Transparent sea squirt</name>
    <name type="synonym">Ascidia intestinalis</name>
    <dbReference type="NCBI Taxonomy" id="7719"/>
    <lineage>
        <taxon>Eukaryota</taxon>
        <taxon>Metazoa</taxon>
        <taxon>Chordata</taxon>
        <taxon>Tunicata</taxon>
        <taxon>Ascidiacea</taxon>
        <taxon>Phlebobranchia</taxon>
        <taxon>Cionidae</taxon>
        <taxon>Ciona</taxon>
    </lineage>
</organism>
<dbReference type="AlphaFoldDB" id="H2XYZ0"/>
<evidence type="ECO:0000256" key="4">
    <source>
        <dbReference type="ARBA" id="ARBA00022833"/>
    </source>
</evidence>
<accession>H2XYZ0</accession>
<evidence type="ECO:0000313" key="16">
    <source>
        <dbReference type="Proteomes" id="UP000008144"/>
    </source>
</evidence>
<feature type="DNA-binding region" description="Homeobox" evidence="9">
    <location>
        <begin position="215"/>
        <end position="274"/>
    </location>
</feature>
<dbReference type="SUPFAM" id="SSF57716">
    <property type="entry name" value="Glucocorticoid receptor-like (DNA-binding domain)"/>
    <property type="match status" value="1"/>
</dbReference>
<comment type="subcellular location">
    <subcellularLocation>
        <location evidence="1 9 11">Nucleus</location>
    </subcellularLocation>
</comment>
<feature type="region of interest" description="Disordered" evidence="12">
    <location>
        <begin position="169"/>
        <end position="202"/>
    </location>
</feature>